<dbReference type="Pfam" id="PF01370">
    <property type="entry name" value="Epimerase"/>
    <property type="match status" value="1"/>
</dbReference>
<gene>
    <name evidence="2" type="ORF">ACFOUR_12055</name>
</gene>
<reference evidence="2 3" key="1">
    <citation type="journal article" date="2019" name="Int. J. Syst. Evol. Microbiol.">
        <title>The Global Catalogue of Microorganisms (GCM) 10K type strain sequencing project: providing services to taxonomists for standard genome sequencing and annotation.</title>
        <authorList>
            <consortium name="The Broad Institute Genomics Platform"/>
            <consortium name="The Broad Institute Genome Sequencing Center for Infectious Disease"/>
            <person name="Wu L."/>
            <person name="Ma J."/>
        </authorList>
    </citation>
    <scope>NUCLEOTIDE SEQUENCE [LARGE SCALE GENOMIC DNA]</scope>
    <source>
        <strain evidence="2 3">IBRC-M 10256</strain>
    </source>
</reference>
<evidence type="ECO:0000313" key="2">
    <source>
        <dbReference type="EMBL" id="MFC3959097.1"/>
    </source>
</evidence>
<dbReference type="RefSeq" id="WP_256533505.1">
    <property type="nucleotide sequence ID" value="NZ_CP101824.1"/>
</dbReference>
<dbReference type="Proteomes" id="UP001595846">
    <property type="component" value="Unassembled WGS sequence"/>
</dbReference>
<evidence type="ECO:0000259" key="1">
    <source>
        <dbReference type="Pfam" id="PF01370"/>
    </source>
</evidence>
<dbReference type="InterPro" id="IPR036291">
    <property type="entry name" value="NAD(P)-bd_dom_sf"/>
</dbReference>
<dbReference type="AlphaFoldDB" id="A0ABD5NQJ1"/>
<proteinExistence type="predicted"/>
<dbReference type="Gene3D" id="3.40.50.720">
    <property type="entry name" value="NAD(P)-binding Rossmann-like Domain"/>
    <property type="match status" value="1"/>
</dbReference>
<name>A0ABD5NQJ1_9EURY</name>
<dbReference type="GeneID" id="73902635"/>
<feature type="domain" description="NAD-dependent epimerase/dehydratase" evidence="1">
    <location>
        <begin position="14"/>
        <end position="114"/>
    </location>
</feature>
<dbReference type="EMBL" id="JBHSAQ010000010">
    <property type="protein sequence ID" value="MFC3959097.1"/>
    <property type="molecule type" value="Genomic_DNA"/>
</dbReference>
<dbReference type="InterPro" id="IPR001509">
    <property type="entry name" value="Epimerase_deHydtase"/>
</dbReference>
<dbReference type="PANTHER" id="PTHR43245:SF13">
    <property type="entry name" value="UDP-D-APIOSE_UDP-D-XYLOSE SYNTHASE 2"/>
    <property type="match status" value="1"/>
</dbReference>
<dbReference type="PANTHER" id="PTHR43245">
    <property type="entry name" value="BIFUNCTIONAL POLYMYXIN RESISTANCE PROTEIN ARNA"/>
    <property type="match status" value="1"/>
</dbReference>
<keyword evidence="3" id="KW-1185">Reference proteome</keyword>
<dbReference type="SUPFAM" id="SSF51735">
    <property type="entry name" value="NAD(P)-binding Rossmann-fold domains"/>
    <property type="match status" value="1"/>
</dbReference>
<comment type="caution">
    <text evidence="2">The sequence shown here is derived from an EMBL/GenBank/DDBJ whole genome shotgun (WGS) entry which is preliminary data.</text>
</comment>
<protein>
    <submittedName>
        <fullName evidence="2">NAD-dependent epimerase/dehydratase family protein</fullName>
    </submittedName>
</protein>
<dbReference type="PRINTS" id="PR01713">
    <property type="entry name" value="NUCEPIMERASE"/>
</dbReference>
<dbReference type="InterPro" id="IPR050177">
    <property type="entry name" value="Lipid_A_modif_metabolic_enz"/>
</dbReference>
<organism evidence="2 3">
    <name type="scientific">Halovivax cerinus</name>
    <dbReference type="NCBI Taxonomy" id="1487865"/>
    <lineage>
        <taxon>Archaea</taxon>
        <taxon>Methanobacteriati</taxon>
        <taxon>Methanobacteriota</taxon>
        <taxon>Stenosarchaea group</taxon>
        <taxon>Halobacteria</taxon>
        <taxon>Halobacteriales</taxon>
        <taxon>Natrialbaceae</taxon>
        <taxon>Halovivax</taxon>
    </lineage>
</organism>
<sequence>MYYKTIVLLSIAGRPVSTYGTQMLLRDRYAQLWHDRHGVATVPLRYCNIYGMDVAGETLCGLPGTFVRQLTADGSITVFGDGRQTRDFVHVDDVVRATIGAATTRRVGKAYTVGSGESTSVRTVARLVRDHVDPSAEIDFDEEYDGAVRDSHADISNARAWLDFEPTRSIEGCLGDRIAGVSR</sequence>
<evidence type="ECO:0000313" key="3">
    <source>
        <dbReference type="Proteomes" id="UP001595846"/>
    </source>
</evidence>
<accession>A0ABD5NQJ1</accession>